<dbReference type="STRING" id="576131.SAMN05444486_101509"/>
<feature type="transmembrane region" description="Helical" evidence="6">
    <location>
        <begin position="152"/>
        <end position="169"/>
    </location>
</feature>
<dbReference type="PANTHER" id="PTHR22911">
    <property type="entry name" value="ACYL-MALONYL CONDENSING ENZYME-RELATED"/>
    <property type="match status" value="1"/>
</dbReference>
<organism evidence="8 9">
    <name type="scientific">Lentibacter algarum</name>
    <dbReference type="NCBI Taxonomy" id="576131"/>
    <lineage>
        <taxon>Bacteria</taxon>
        <taxon>Pseudomonadati</taxon>
        <taxon>Pseudomonadota</taxon>
        <taxon>Alphaproteobacteria</taxon>
        <taxon>Rhodobacterales</taxon>
        <taxon>Roseobacteraceae</taxon>
        <taxon>Lentibacter</taxon>
    </lineage>
</organism>
<feature type="transmembrane region" description="Helical" evidence="6">
    <location>
        <begin position="72"/>
        <end position="93"/>
    </location>
</feature>
<dbReference type="GO" id="GO:0016020">
    <property type="term" value="C:membrane"/>
    <property type="evidence" value="ECO:0007669"/>
    <property type="project" value="UniProtKB-SubCell"/>
</dbReference>
<feature type="transmembrane region" description="Helical" evidence="6">
    <location>
        <begin position="37"/>
        <end position="60"/>
    </location>
</feature>
<keyword evidence="9" id="KW-1185">Reference proteome</keyword>
<sequence length="306" mass="33335">MISAQDNLRGAVLMMVSMAAFTFNDAFMKMISAKLPLFQILMLRGILTTCLIALVMLAMGRLRFAVPREDRWLVFTRVVAEAASAYFFLTALFNMPIANVSAIMQALPLAITLAAAVFFREPVGWRRLSAIFVGFFGVMLIIRPGAEDFTIYSLYTLAAVIVVTIRDLATRRLSAETPSMAVTFYSSLGVTFFFAMAAPSQGWVPVDGYAAMMIAGASVMVIGGYICSIMVMRIGEISFVATFRYTSLVWALLLGWLVFGDWPKPVTLLGASIVIGSGVFMLLRERQINRRVAKAAAARPAAGAGV</sequence>
<feature type="transmembrane region" description="Helical" evidence="6">
    <location>
        <begin position="99"/>
        <end position="119"/>
    </location>
</feature>
<reference evidence="8 9" key="1">
    <citation type="submission" date="2016-10" db="EMBL/GenBank/DDBJ databases">
        <authorList>
            <person name="de Groot N.N."/>
        </authorList>
    </citation>
    <scope>NUCLEOTIDE SEQUENCE [LARGE SCALE GENOMIC DNA]</scope>
    <source>
        <strain evidence="8 9">DSM 24677</strain>
    </source>
</reference>
<name>A0A1H3HL70_9RHOB</name>
<dbReference type="Gene3D" id="1.10.3730.20">
    <property type="match status" value="1"/>
</dbReference>
<feature type="transmembrane region" description="Helical" evidence="6">
    <location>
        <begin position="210"/>
        <end position="232"/>
    </location>
</feature>
<feature type="transmembrane region" description="Helical" evidence="6">
    <location>
        <begin position="181"/>
        <end position="198"/>
    </location>
</feature>
<dbReference type="EMBL" id="FNPR01000001">
    <property type="protein sequence ID" value="SDY16207.1"/>
    <property type="molecule type" value="Genomic_DNA"/>
</dbReference>
<proteinExistence type="inferred from homology"/>
<keyword evidence="3 6" id="KW-0812">Transmembrane</keyword>
<protein>
    <submittedName>
        <fullName evidence="8">S-adenosylmethionine uptake transporter</fullName>
    </submittedName>
</protein>
<feature type="transmembrane region" description="Helical" evidence="6">
    <location>
        <begin position="128"/>
        <end position="146"/>
    </location>
</feature>
<evidence type="ECO:0000256" key="1">
    <source>
        <dbReference type="ARBA" id="ARBA00004141"/>
    </source>
</evidence>
<evidence type="ECO:0000256" key="2">
    <source>
        <dbReference type="ARBA" id="ARBA00009853"/>
    </source>
</evidence>
<comment type="subcellular location">
    <subcellularLocation>
        <location evidence="1">Membrane</location>
        <topology evidence="1">Multi-pass membrane protein</topology>
    </subcellularLocation>
</comment>
<dbReference type="Pfam" id="PF00892">
    <property type="entry name" value="EamA"/>
    <property type="match status" value="2"/>
</dbReference>
<gene>
    <name evidence="8" type="ORF">SAMN05444486_101509</name>
</gene>
<dbReference type="Proteomes" id="UP000199026">
    <property type="component" value="Unassembled WGS sequence"/>
</dbReference>
<dbReference type="RefSeq" id="WP_177170607.1">
    <property type="nucleotide sequence ID" value="NZ_CALLJM010000009.1"/>
</dbReference>
<keyword evidence="4 6" id="KW-1133">Transmembrane helix</keyword>
<dbReference type="InterPro" id="IPR000620">
    <property type="entry name" value="EamA_dom"/>
</dbReference>
<accession>A0A1H3HL70</accession>
<dbReference type="PANTHER" id="PTHR22911:SF6">
    <property type="entry name" value="SOLUTE CARRIER FAMILY 35 MEMBER G1"/>
    <property type="match status" value="1"/>
</dbReference>
<evidence type="ECO:0000313" key="9">
    <source>
        <dbReference type="Proteomes" id="UP000199026"/>
    </source>
</evidence>
<dbReference type="SUPFAM" id="SSF103481">
    <property type="entry name" value="Multidrug resistance efflux transporter EmrE"/>
    <property type="match status" value="2"/>
</dbReference>
<feature type="transmembrane region" description="Helical" evidence="6">
    <location>
        <begin position="265"/>
        <end position="283"/>
    </location>
</feature>
<dbReference type="InterPro" id="IPR037185">
    <property type="entry name" value="EmrE-like"/>
</dbReference>
<evidence type="ECO:0000259" key="7">
    <source>
        <dbReference type="Pfam" id="PF00892"/>
    </source>
</evidence>
<evidence type="ECO:0000256" key="6">
    <source>
        <dbReference type="SAM" id="Phobius"/>
    </source>
</evidence>
<evidence type="ECO:0000313" key="8">
    <source>
        <dbReference type="EMBL" id="SDY16207.1"/>
    </source>
</evidence>
<evidence type="ECO:0000256" key="5">
    <source>
        <dbReference type="ARBA" id="ARBA00023136"/>
    </source>
</evidence>
<dbReference type="GeneID" id="78123312"/>
<evidence type="ECO:0000256" key="4">
    <source>
        <dbReference type="ARBA" id="ARBA00022989"/>
    </source>
</evidence>
<feature type="domain" description="EamA" evidence="7">
    <location>
        <begin position="153"/>
        <end position="281"/>
    </location>
</feature>
<feature type="domain" description="EamA" evidence="7">
    <location>
        <begin position="9"/>
        <end position="142"/>
    </location>
</feature>
<feature type="transmembrane region" description="Helical" evidence="6">
    <location>
        <begin position="12"/>
        <end position="31"/>
    </location>
</feature>
<dbReference type="AlphaFoldDB" id="A0A1H3HL70"/>
<evidence type="ECO:0000256" key="3">
    <source>
        <dbReference type="ARBA" id="ARBA00022692"/>
    </source>
</evidence>
<keyword evidence="5 6" id="KW-0472">Membrane</keyword>
<comment type="similarity">
    <text evidence="2">Belongs to the drug/metabolite transporter (DMT) superfamily. 10 TMS drug/metabolite exporter (DME) (TC 2.A.7.3) family.</text>
</comment>
<feature type="transmembrane region" description="Helical" evidence="6">
    <location>
        <begin position="239"/>
        <end position="259"/>
    </location>
</feature>